<feature type="compositionally biased region" description="Polar residues" evidence="9">
    <location>
        <begin position="837"/>
        <end position="847"/>
    </location>
</feature>
<dbReference type="InterPro" id="IPR022398">
    <property type="entry name" value="Peptidase_S8_His-AS"/>
</dbReference>
<evidence type="ECO:0000259" key="11">
    <source>
        <dbReference type="Pfam" id="PF00082"/>
    </source>
</evidence>
<evidence type="ECO:0000256" key="10">
    <source>
        <dbReference type="SAM" id="SignalP"/>
    </source>
</evidence>
<feature type="active site" description="Charge relay system" evidence="7 8">
    <location>
        <position position="422"/>
    </location>
</feature>
<protein>
    <recommendedName>
        <fullName evidence="6">subtilisin</fullName>
        <ecNumber evidence="6">3.4.21.62</ecNumber>
    </recommendedName>
</protein>
<evidence type="ECO:0000313" key="12">
    <source>
        <dbReference type="EMBL" id="CAD8898828.1"/>
    </source>
</evidence>
<evidence type="ECO:0000256" key="5">
    <source>
        <dbReference type="ARBA" id="ARBA00023529"/>
    </source>
</evidence>
<sequence>MAAPKLALALLILFVSLSISSSTEYAKFNDIYSRDSADLQNVRLLVENASDLVKEKYKHKERIDNRVRKLYSNKIQNNTAPDNDELMRLSSEVAREKALRRETEASEVNFIESDCARFDEDCVELSASVQKTIMSSSPFLLCNHDSNLTGYNRLLATEKFAEEIEGADLSDLTSNVVSNDRIETCFQAFLSPSVAYAMSSLHEDLTVQPLNSIMKIAQGTVHSILNIDYDKTLKGFTAEFCPMRELSSVRGLVKEIENKLSNHNELDYSWVQDIPNVNDIPDCENWNGEISFDVPLIGLSFDFSFTGVSPLCVLAAVMTISNLGEICSVEPIHSDQTSNTNVQWILQEPDVPNVSKLPWFEAGLKGEGQVVAVSDTGLDMNSCYFSDSRGNVRPSKSNAFDKTRRKVIQYYNFVDGVDGRGHGTHVAGTIAGFSQYKDESGENENGVAPNAKIAFFDIGSGNSLEIVMPDTYTLFDPGYHAGAKIHSASWGNSVNSYGSRDRNWDEYTFQKNDFLIVKSAGNTGDDCTKGYDCMRSVSGVSKNIITVGATQSHGDDALDDGMRGMQFVAHFSARGPSIDGRIKPDILAPGYWIRSAKAGKHCSSDWLRGTSMATPVVAGSAALVRQYFEQGYYPNGRWTQGPVTASLVKAVLINGAQEVRAVDNGSAKTCNGCNPTPSEKFDAHQGFGRISLKHSLPLKNSSYDVEVFNNNNVLAGKRVTTFYTINKCKTNLFRATLVWNERGGARGCAKCLRNDLDLVAIRVRDGVRVTFNANGLKGYDTKNNVERVEVYAKSGDRISLHVIGSNFVDSSARYSLAVTGCLNKAITNGVANQSTNGQSTNGFSVNGQSSIRRSANSQSNNRQSANTQSAVKQATVNNSTCTRKALCLNATARLCRLKIGHTRFCCRCRSLI</sequence>
<dbReference type="InterPro" id="IPR015500">
    <property type="entry name" value="Peptidase_S8_subtilisin-rel"/>
</dbReference>
<feature type="region of interest" description="Disordered" evidence="9">
    <location>
        <begin position="837"/>
        <end position="871"/>
    </location>
</feature>
<dbReference type="InterPro" id="IPR034058">
    <property type="entry name" value="TagA/B/C/D_pept_dom"/>
</dbReference>
<proteinExistence type="inferred from homology"/>
<dbReference type="InterPro" id="IPR036852">
    <property type="entry name" value="Peptidase_S8/S53_dom_sf"/>
</dbReference>
<evidence type="ECO:0000256" key="1">
    <source>
        <dbReference type="ARBA" id="ARBA00011073"/>
    </source>
</evidence>
<organism evidence="12">
    <name type="scientific">Corethron hystrix</name>
    <dbReference type="NCBI Taxonomy" id="216773"/>
    <lineage>
        <taxon>Eukaryota</taxon>
        <taxon>Sar</taxon>
        <taxon>Stramenopiles</taxon>
        <taxon>Ochrophyta</taxon>
        <taxon>Bacillariophyta</taxon>
        <taxon>Coscinodiscophyceae</taxon>
        <taxon>Corethrophycidae</taxon>
        <taxon>Corethrales</taxon>
        <taxon>Corethraceae</taxon>
        <taxon>Corethron</taxon>
    </lineage>
</organism>
<dbReference type="SUPFAM" id="SSF49785">
    <property type="entry name" value="Galactose-binding domain-like"/>
    <property type="match status" value="1"/>
</dbReference>
<dbReference type="InterPro" id="IPR008979">
    <property type="entry name" value="Galactose-bd-like_sf"/>
</dbReference>
<dbReference type="PROSITE" id="PS00137">
    <property type="entry name" value="SUBTILASE_HIS"/>
    <property type="match status" value="1"/>
</dbReference>
<dbReference type="SUPFAM" id="SSF52743">
    <property type="entry name" value="Subtilisin-like"/>
    <property type="match status" value="1"/>
</dbReference>
<evidence type="ECO:0000256" key="2">
    <source>
        <dbReference type="ARBA" id="ARBA00022670"/>
    </source>
</evidence>
<dbReference type="InterPro" id="IPR023828">
    <property type="entry name" value="Peptidase_S8_Ser-AS"/>
</dbReference>
<comment type="similarity">
    <text evidence="1 8">Belongs to the peptidase S8 family.</text>
</comment>
<keyword evidence="10" id="KW-0732">Signal</keyword>
<dbReference type="PRINTS" id="PR00723">
    <property type="entry name" value="SUBTILISIN"/>
</dbReference>
<dbReference type="EC" id="3.4.21.62" evidence="6"/>
<keyword evidence="4 8" id="KW-0720">Serine protease</keyword>
<evidence type="ECO:0000256" key="8">
    <source>
        <dbReference type="PROSITE-ProRule" id="PRU01240"/>
    </source>
</evidence>
<accession>A0A7S1BWI1</accession>
<dbReference type="PROSITE" id="PS00138">
    <property type="entry name" value="SUBTILASE_SER"/>
    <property type="match status" value="1"/>
</dbReference>
<feature type="chain" id="PRO_5031342802" description="subtilisin" evidence="10">
    <location>
        <begin position="23"/>
        <end position="912"/>
    </location>
</feature>
<feature type="compositionally biased region" description="Low complexity" evidence="9">
    <location>
        <begin position="848"/>
        <end position="870"/>
    </location>
</feature>
<feature type="domain" description="Peptidase S8/S53" evidence="11">
    <location>
        <begin position="366"/>
        <end position="674"/>
    </location>
</feature>
<dbReference type="PANTHER" id="PTHR43399:SF4">
    <property type="entry name" value="CELL WALL-ASSOCIATED PROTEASE"/>
    <property type="match status" value="1"/>
</dbReference>
<dbReference type="EMBL" id="HBFR01035709">
    <property type="protein sequence ID" value="CAD8898828.1"/>
    <property type="molecule type" value="Transcribed_RNA"/>
</dbReference>
<keyword evidence="2 8" id="KW-0645">Protease</keyword>
<evidence type="ECO:0000256" key="4">
    <source>
        <dbReference type="ARBA" id="ARBA00022825"/>
    </source>
</evidence>
<gene>
    <name evidence="12" type="ORF">CHYS00102_LOCUS26044</name>
</gene>
<dbReference type="Gene3D" id="2.60.120.380">
    <property type="match status" value="1"/>
</dbReference>
<evidence type="ECO:0000256" key="3">
    <source>
        <dbReference type="ARBA" id="ARBA00022801"/>
    </source>
</evidence>
<feature type="active site" description="Charge relay system" evidence="7 8">
    <location>
        <position position="611"/>
    </location>
</feature>
<dbReference type="GO" id="GO:0006508">
    <property type="term" value="P:proteolysis"/>
    <property type="evidence" value="ECO:0007669"/>
    <property type="project" value="UniProtKB-KW"/>
</dbReference>
<feature type="signal peptide" evidence="10">
    <location>
        <begin position="1"/>
        <end position="22"/>
    </location>
</feature>
<dbReference type="InterPro" id="IPR000209">
    <property type="entry name" value="Peptidase_S8/S53_dom"/>
</dbReference>
<feature type="active site" description="Charge relay system" evidence="7 8">
    <location>
        <position position="375"/>
    </location>
</feature>
<dbReference type="PROSITE" id="PS51892">
    <property type="entry name" value="SUBTILASE"/>
    <property type="match status" value="1"/>
</dbReference>
<comment type="catalytic activity">
    <reaction evidence="5">
        <text>Hydrolysis of proteins with broad specificity for peptide bonds, and a preference for a large uncharged residue in P1. Hydrolyzes peptide amides.</text>
        <dbReference type="EC" id="3.4.21.62"/>
    </reaction>
</comment>
<dbReference type="InterPro" id="IPR051048">
    <property type="entry name" value="Peptidase_S8/S53_subtilisin"/>
</dbReference>
<dbReference type="AlphaFoldDB" id="A0A7S1BWI1"/>
<dbReference type="Pfam" id="PF00082">
    <property type="entry name" value="Peptidase_S8"/>
    <property type="match status" value="1"/>
</dbReference>
<dbReference type="CDD" id="cd04842">
    <property type="entry name" value="Peptidases_S8_Kp43_protease"/>
    <property type="match status" value="1"/>
</dbReference>
<reference evidence="12" key="1">
    <citation type="submission" date="2021-01" db="EMBL/GenBank/DDBJ databases">
        <authorList>
            <person name="Corre E."/>
            <person name="Pelletier E."/>
            <person name="Niang G."/>
            <person name="Scheremetjew M."/>
            <person name="Finn R."/>
            <person name="Kale V."/>
            <person name="Holt S."/>
            <person name="Cochrane G."/>
            <person name="Meng A."/>
            <person name="Brown T."/>
            <person name="Cohen L."/>
        </authorList>
    </citation>
    <scope>NUCLEOTIDE SEQUENCE</scope>
    <source>
        <strain evidence="12">308</strain>
    </source>
</reference>
<dbReference type="PANTHER" id="PTHR43399">
    <property type="entry name" value="SUBTILISIN-RELATED"/>
    <property type="match status" value="1"/>
</dbReference>
<evidence type="ECO:0000256" key="6">
    <source>
        <dbReference type="ARBA" id="ARBA00023619"/>
    </source>
</evidence>
<name>A0A7S1BWI1_9STRA</name>
<keyword evidence="3 8" id="KW-0378">Hydrolase</keyword>
<evidence type="ECO:0000256" key="9">
    <source>
        <dbReference type="SAM" id="MobiDB-lite"/>
    </source>
</evidence>
<dbReference type="Gene3D" id="3.40.50.200">
    <property type="entry name" value="Peptidase S8/S53 domain"/>
    <property type="match status" value="1"/>
</dbReference>
<evidence type="ECO:0000256" key="7">
    <source>
        <dbReference type="PIRSR" id="PIRSR615500-1"/>
    </source>
</evidence>
<dbReference type="GO" id="GO:0004252">
    <property type="term" value="F:serine-type endopeptidase activity"/>
    <property type="evidence" value="ECO:0007669"/>
    <property type="project" value="UniProtKB-UniRule"/>
</dbReference>